<dbReference type="Pfam" id="PF07687">
    <property type="entry name" value="M20_dimer"/>
    <property type="match status" value="1"/>
</dbReference>
<evidence type="ECO:0000256" key="6">
    <source>
        <dbReference type="SAM" id="SignalP"/>
    </source>
</evidence>
<dbReference type="STRING" id="1314790.A0A1Y1YN65"/>
<evidence type="ECO:0000256" key="1">
    <source>
        <dbReference type="ARBA" id="ARBA00001947"/>
    </source>
</evidence>
<dbReference type="PANTHER" id="PTHR43808:SF8">
    <property type="entry name" value="PEPTIDASE M20 DIMERISATION DOMAIN-CONTAINING PROTEIN"/>
    <property type="match status" value="1"/>
</dbReference>
<dbReference type="Proteomes" id="UP000193498">
    <property type="component" value="Unassembled WGS sequence"/>
</dbReference>
<organism evidence="8 9">
    <name type="scientific">Basidiobolus meristosporus CBS 931.73</name>
    <dbReference type="NCBI Taxonomy" id="1314790"/>
    <lineage>
        <taxon>Eukaryota</taxon>
        <taxon>Fungi</taxon>
        <taxon>Fungi incertae sedis</taxon>
        <taxon>Zoopagomycota</taxon>
        <taxon>Entomophthoromycotina</taxon>
        <taxon>Basidiobolomycetes</taxon>
        <taxon>Basidiobolales</taxon>
        <taxon>Basidiobolaceae</taxon>
        <taxon>Basidiobolus</taxon>
    </lineage>
</organism>
<dbReference type="Gene3D" id="3.30.70.360">
    <property type="match status" value="1"/>
</dbReference>
<comment type="cofactor">
    <cofactor evidence="1">
        <name>Zn(2+)</name>
        <dbReference type="ChEBI" id="CHEBI:29105"/>
    </cofactor>
</comment>
<protein>
    <submittedName>
        <fullName evidence="8">Putative peptidase</fullName>
    </submittedName>
</protein>
<feature type="domain" description="Peptidase M20 dimerisation" evidence="7">
    <location>
        <begin position="191"/>
        <end position="280"/>
    </location>
</feature>
<dbReference type="OrthoDB" id="3064516at2759"/>
<evidence type="ECO:0000256" key="4">
    <source>
        <dbReference type="ARBA" id="ARBA00022801"/>
    </source>
</evidence>
<dbReference type="GO" id="GO:0016787">
    <property type="term" value="F:hydrolase activity"/>
    <property type="evidence" value="ECO:0007669"/>
    <property type="project" value="UniProtKB-KW"/>
</dbReference>
<dbReference type="PANTHER" id="PTHR43808">
    <property type="entry name" value="ACETYLORNITHINE DEACETYLASE"/>
    <property type="match status" value="1"/>
</dbReference>
<dbReference type="InParanoid" id="A0A1Y1YN65"/>
<gene>
    <name evidence="8" type="ORF">K493DRAFT_313222</name>
</gene>
<dbReference type="InterPro" id="IPR036264">
    <property type="entry name" value="Bact_exopeptidase_dim_dom"/>
</dbReference>
<evidence type="ECO:0000259" key="7">
    <source>
        <dbReference type="Pfam" id="PF07687"/>
    </source>
</evidence>
<evidence type="ECO:0000256" key="3">
    <source>
        <dbReference type="ARBA" id="ARBA00022723"/>
    </source>
</evidence>
<dbReference type="InterPro" id="IPR050072">
    <property type="entry name" value="Peptidase_M20A"/>
</dbReference>
<dbReference type="Pfam" id="PF01546">
    <property type="entry name" value="Peptidase_M20"/>
    <property type="match status" value="1"/>
</dbReference>
<dbReference type="AlphaFoldDB" id="A0A1Y1YN65"/>
<comment type="similarity">
    <text evidence="2">Belongs to the peptidase M20A family.</text>
</comment>
<accession>A0A1Y1YN65</accession>
<proteinExistence type="inferred from homology"/>
<evidence type="ECO:0000313" key="9">
    <source>
        <dbReference type="Proteomes" id="UP000193498"/>
    </source>
</evidence>
<feature type="chain" id="PRO_5013186354" evidence="6">
    <location>
        <begin position="22"/>
        <end position="375"/>
    </location>
</feature>
<dbReference type="EMBL" id="MCFE01000097">
    <property type="protein sequence ID" value="ORX99451.1"/>
    <property type="molecule type" value="Genomic_DNA"/>
</dbReference>
<keyword evidence="5" id="KW-0862">Zinc</keyword>
<dbReference type="Gene3D" id="3.40.630.10">
    <property type="entry name" value="Zn peptidases"/>
    <property type="match status" value="1"/>
</dbReference>
<dbReference type="InterPro" id="IPR002933">
    <property type="entry name" value="Peptidase_M20"/>
</dbReference>
<keyword evidence="4" id="KW-0378">Hydrolase</keyword>
<keyword evidence="6" id="KW-0732">Signal</keyword>
<evidence type="ECO:0000256" key="5">
    <source>
        <dbReference type="ARBA" id="ARBA00022833"/>
    </source>
</evidence>
<evidence type="ECO:0000256" key="2">
    <source>
        <dbReference type="ARBA" id="ARBA00006247"/>
    </source>
</evidence>
<dbReference type="GO" id="GO:0046872">
    <property type="term" value="F:metal ion binding"/>
    <property type="evidence" value="ECO:0007669"/>
    <property type="project" value="UniProtKB-KW"/>
</dbReference>
<evidence type="ECO:0000313" key="8">
    <source>
        <dbReference type="EMBL" id="ORX99451.1"/>
    </source>
</evidence>
<comment type="caution">
    <text evidence="8">The sequence shown here is derived from an EMBL/GenBank/DDBJ whole genome shotgun (WGS) entry which is preliminary data.</text>
</comment>
<sequence>MYAKRLLTCFLLSFTLVNVSAQAQNETSSSDLLDLHKQLVEIESISGNEAKVGEFLASYLQSHGWTIERQEVEGINGGPARFNIFAHTGNKNPKVILNSHLDTVPPYVPYRVEGDKIFGRGTNDAKGSIASQVIALAELQKESPDVAKEVGLLYVVGEENDCSGITKANELPLTPEAFIVGEPTENRLALGHKGVMNFNVISEGIAAHSGYPELGRSAITQLVNVASTLNSIVFPDSHPVLGIDTLNIGMIQGGVAANVVPASANLTAFVRIATNATKVWETIKNTVGNPQGITLKLNNANDGVLLDSVDGFETMIAKYGTDYDCYEGKAKRKFLIGPGSILFAHVPHEHIYKEDLIKAVSLYKKLVTQVLKPSE</sequence>
<dbReference type="InterPro" id="IPR011650">
    <property type="entry name" value="Peptidase_M20_dimer"/>
</dbReference>
<reference evidence="8 9" key="1">
    <citation type="submission" date="2016-07" db="EMBL/GenBank/DDBJ databases">
        <title>Pervasive Adenine N6-methylation of Active Genes in Fungi.</title>
        <authorList>
            <consortium name="DOE Joint Genome Institute"/>
            <person name="Mondo S.J."/>
            <person name="Dannebaum R.O."/>
            <person name="Kuo R.C."/>
            <person name="Labutti K."/>
            <person name="Haridas S."/>
            <person name="Kuo A."/>
            <person name="Salamov A."/>
            <person name="Ahrendt S.R."/>
            <person name="Lipzen A."/>
            <person name="Sullivan W."/>
            <person name="Andreopoulos W.B."/>
            <person name="Clum A."/>
            <person name="Lindquist E."/>
            <person name="Daum C."/>
            <person name="Ramamoorthy G.K."/>
            <person name="Gryganskyi A."/>
            <person name="Culley D."/>
            <person name="Magnuson J.K."/>
            <person name="James T.Y."/>
            <person name="O'Malley M.A."/>
            <person name="Stajich J.E."/>
            <person name="Spatafora J.W."/>
            <person name="Visel A."/>
            <person name="Grigoriev I.V."/>
        </authorList>
    </citation>
    <scope>NUCLEOTIDE SEQUENCE [LARGE SCALE GENOMIC DNA]</scope>
    <source>
        <strain evidence="8 9">CBS 931.73</strain>
    </source>
</reference>
<feature type="signal peptide" evidence="6">
    <location>
        <begin position="1"/>
        <end position="21"/>
    </location>
</feature>
<dbReference type="SUPFAM" id="SSF55031">
    <property type="entry name" value="Bacterial exopeptidase dimerisation domain"/>
    <property type="match status" value="1"/>
</dbReference>
<keyword evidence="3" id="KW-0479">Metal-binding</keyword>
<dbReference type="FunCoup" id="A0A1Y1YN65">
    <property type="interactions" value="196"/>
</dbReference>
<dbReference type="SUPFAM" id="SSF53187">
    <property type="entry name" value="Zn-dependent exopeptidases"/>
    <property type="match status" value="1"/>
</dbReference>
<name>A0A1Y1YN65_9FUNG</name>
<keyword evidence="9" id="KW-1185">Reference proteome</keyword>